<dbReference type="EMBL" id="CAJGYO010000008">
    <property type="protein sequence ID" value="CAD6250771.1"/>
    <property type="molecule type" value="Genomic_DNA"/>
</dbReference>
<feature type="region of interest" description="Disordered" evidence="1">
    <location>
        <begin position="1"/>
        <end position="72"/>
    </location>
</feature>
<gene>
    <name evidence="2" type="ORF">NCGR_LOCUS34542</name>
</gene>
<comment type="caution">
    <text evidence="2">The sequence shown here is derived from an EMBL/GenBank/DDBJ whole genome shotgun (WGS) entry which is preliminary data.</text>
</comment>
<protein>
    <submittedName>
        <fullName evidence="2">Uncharacterized protein</fullName>
    </submittedName>
</protein>
<name>A0A811Q5P7_9POAL</name>
<evidence type="ECO:0000313" key="3">
    <source>
        <dbReference type="Proteomes" id="UP000604825"/>
    </source>
</evidence>
<accession>A0A811Q5P7</accession>
<dbReference type="AlphaFoldDB" id="A0A811Q5P7"/>
<reference evidence="2" key="1">
    <citation type="submission" date="2020-10" db="EMBL/GenBank/DDBJ databases">
        <authorList>
            <person name="Han B."/>
            <person name="Lu T."/>
            <person name="Zhao Q."/>
            <person name="Huang X."/>
            <person name="Zhao Y."/>
        </authorList>
    </citation>
    <scope>NUCLEOTIDE SEQUENCE</scope>
</reference>
<keyword evidence="3" id="KW-1185">Reference proteome</keyword>
<organism evidence="2 3">
    <name type="scientific">Miscanthus lutarioriparius</name>
    <dbReference type="NCBI Taxonomy" id="422564"/>
    <lineage>
        <taxon>Eukaryota</taxon>
        <taxon>Viridiplantae</taxon>
        <taxon>Streptophyta</taxon>
        <taxon>Embryophyta</taxon>
        <taxon>Tracheophyta</taxon>
        <taxon>Spermatophyta</taxon>
        <taxon>Magnoliopsida</taxon>
        <taxon>Liliopsida</taxon>
        <taxon>Poales</taxon>
        <taxon>Poaceae</taxon>
        <taxon>PACMAD clade</taxon>
        <taxon>Panicoideae</taxon>
        <taxon>Andropogonodae</taxon>
        <taxon>Andropogoneae</taxon>
        <taxon>Saccharinae</taxon>
        <taxon>Miscanthus</taxon>
    </lineage>
</organism>
<evidence type="ECO:0000313" key="2">
    <source>
        <dbReference type="EMBL" id="CAD6250771.1"/>
    </source>
</evidence>
<evidence type="ECO:0000256" key="1">
    <source>
        <dbReference type="SAM" id="MobiDB-lite"/>
    </source>
</evidence>
<dbReference type="Proteomes" id="UP000604825">
    <property type="component" value="Unassembled WGS sequence"/>
</dbReference>
<sequence>MAAWRDSYEDCGVASSKGCGSADSEALRTAAWRRSSEDGGTVSSERRGSADSEGPEFGRAGAAVPGESPAAGVADHGLAQALRAVDKDSVQKFFLRRKSMEKCENN</sequence>
<proteinExistence type="predicted"/>